<dbReference type="SUPFAM" id="SSF48452">
    <property type="entry name" value="TPR-like"/>
    <property type="match status" value="1"/>
</dbReference>
<proteinExistence type="predicted"/>
<comment type="caution">
    <text evidence="1">The sequence shown here is derived from an EMBL/GenBank/DDBJ whole genome shotgun (WGS) entry which is preliminary data.</text>
</comment>
<evidence type="ECO:0000313" key="2">
    <source>
        <dbReference type="Proteomes" id="UP000233786"/>
    </source>
</evidence>
<dbReference type="InterPro" id="IPR011990">
    <property type="entry name" value="TPR-like_helical_dom_sf"/>
</dbReference>
<gene>
    <name evidence="1" type="ORF">A8926_1476</name>
</gene>
<evidence type="ECO:0000313" key="1">
    <source>
        <dbReference type="EMBL" id="PKW13907.1"/>
    </source>
</evidence>
<keyword evidence="2" id="KW-1185">Reference proteome</keyword>
<organism evidence="1 2">
    <name type="scientific">Saccharopolyspora spinosa</name>
    <dbReference type="NCBI Taxonomy" id="60894"/>
    <lineage>
        <taxon>Bacteria</taxon>
        <taxon>Bacillati</taxon>
        <taxon>Actinomycetota</taxon>
        <taxon>Actinomycetes</taxon>
        <taxon>Pseudonocardiales</taxon>
        <taxon>Pseudonocardiaceae</taxon>
        <taxon>Saccharopolyspora</taxon>
    </lineage>
</organism>
<accession>A0A2N3XT87</accession>
<dbReference type="AlphaFoldDB" id="A0A2N3XT87"/>
<sequence length="459" mass="49548">MARQRPSDHLPPEALSRPEFVQACAERNLGEVLRLAKRWGGVGFSASHLARRCELTVSRVQDYISGRVQAQRVELFERVADGLHIPGSMLDLAPRPWERQPAQVQEVADAKSTETASGNGDSSVLRRDFMKLGAGIAATALGTQLPGGIPSGTAGNRVGSSTVAELKDNIVRLRRLDDHLGGADTYRLYRAEVEKTAKLLKGGSFSGATQRELLNLFAEQAQQTGWAAFDAGWHAEAKQLFERSYSAAKEANNAELAGNALALRSYQLLSTGTAATDLTDKSLAIAKSSGEPAVQSLLFQRGAWTYAVAGQAEQAARALGNAEEALANGNNGGTAPDWAAWAHNSTEFQIMVGRCWTELRRPLRAVPALEAAMAKYDDSHARDKALYLSWLADSYIDAGEIEPAATALGRAFDLSANIASARPQQRLTAVLDRFEDHKEVAGVADLLARRPPNPVQVRR</sequence>
<protein>
    <recommendedName>
        <fullName evidence="3">Helix-turn-helix protein</fullName>
    </recommendedName>
</protein>
<name>A0A2N3XT87_SACSN</name>
<dbReference type="EMBL" id="PJNB01000001">
    <property type="protein sequence ID" value="PKW13907.1"/>
    <property type="molecule type" value="Genomic_DNA"/>
</dbReference>
<evidence type="ECO:0008006" key="3">
    <source>
        <dbReference type="Google" id="ProtNLM"/>
    </source>
</evidence>
<reference evidence="1" key="1">
    <citation type="submission" date="2017-12" db="EMBL/GenBank/DDBJ databases">
        <title>Sequencing the genomes of 1000 Actinobacteria strains.</title>
        <authorList>
            <person name="Klenk H.-P."/>
        </authorList>
    </citation>
    <scope>NUCLEOTIDE SEQUENCE [LARGE SCALE GENOMIC DNA]</scope>
    <source>
        <strain evidence="1">DSM 44228</strain>
    </source>
</reference>
<dbReference type="Gene3D" id="1.25.40.10">
    <property type="entry name" value="Tetratricopeptide repeat domain"/>
    <property type="match status" value="1"/>
</dbReference>
<dbReference type="Proteomes" id="UP000233786">
    <property type="component" value="Unassembled WGS sequence"/>
</dbReference>
<dbReference type="STRING" id="994479.GCA_000194155_04187"/>